<protein>
    <submittedName>
        <fullName evidence="1">Putative F-box protein</fullName>
    </submittedName>
</protein>
<dbReference type="Proteomes" id="UP000250321">
    <property type="component" value="Unassembled WGS sequence"/>
</dbReference>
<evidence type="ECO:0000313" key="2">
    <source>
        <dbReference type="Proteomes" id="UP000250321"/>
    </source>
</evidence>
<keyword evidence="2" id="KW-1185">Reference proteome</keyword>
<accession>A0A314UPC6</accession>
<gene>
    <name evidence="1" type="ORF">Pyn_02924</name>
</gene>
<dbReference type="EMBL" id="PJQY01003227">
    <property type="protein sequence ID" value="PQM39201.1"/>
    <property type="molecule type" value="Genomic_DNA"/>
</dbReference>
<name>A0A314UPC6_PRUYE</name>
<dbReference type="AlphaFoldDB" id="A0A314UPC6"/>
<organism evidence="1 2">
    <name type="scientific">Prunus yedoensis var. nudiflora</name>
    <dbReference type="NCBI Taxonomy" id="2094558"/>
    <lineage>
        <taxon>Eukaryota</taxon>
        <taxon>Viridiplantae</taxon>
        <taxon>Streptophyta</taxon>
        <taxon>Embryophyta</taxon>
        <taxon>Tracheophyta</taxon>
        <taxon>Spermatophyta</taxon>
        <taxon>Magnoliopsida</taxon>
        <taxon>eudicotyledons</taxon>
        <taxon>Gunneridae</taxon>
        <taxon>Pentapetalae</taxon>
        <taxon>rosids</taxon>
        <taxon>fabids</taxon>
        <taxon>Rosales</taxon>
        <taxon>Rosaceae</taxon>
        <taxon>Amygdaloideae</taxon>
        <taxon>Amygdaleae</taxon>
        <taxon>Prunus</taxon>
    </lineage>
</organism>
<proteinExistence type="predicted"/>
<evidence type="ECO:0000313" key="1">
    <source>
        <dbReference type="EMBL" id="PQM39201.1"/>
    </source>
</evidence>
<reference evidence="1 2" key="1">
    <citation type="submission" date="2018-02" db="EMBL/GenBank/DDBJ databases">
        <title>Draft genome of wild Prunus yedoensis var. nudiflora.</title>
        <authorList>
            <person name="Baek S."/>
            <person name="Kim J.-H."/>
            <person name="Choi K."/>
            <person name="Kim G.-B."/>
            <person name="Cho A."/>
            <person name="Jang H."/>
            <person name="Shin C.-H."/>
            <person name="Yu H.-J."/>
            <person name="Mun J.-H."/>
        </authorList>
    </citation>
    <scope>NUCLEOTIDE SEQUENCE [LARGE SCALE GENOMIC DNA]</scope>
    <source>
        <strain evidence="2">cv. Jeju island</strain>
        <tissue evidence="1">Leaf</tissue>
    </source>
</reference>
<sequence length="86" mass="10145">MLVLEEVKEHKWSRKQIPVPSEFLKDQNFPNRKASKFILCDMERQIIKKVMYLENGKKYLTSMQYKPSLIALKGMQSERAGVEVEL</sequence>
<comment type="caution">
    <text evidence="1">The sequence shown here is derived from an EMBL/GenBank/DDBJ whole genome shotgun (WGS) entry which is preliminary data.</text>
</comment>